<dbReference type="Pfam" id="PF00512">
    <property type="entry name" value="HisKA"/>
    <property type="match status" value="1"/>
</dbReference>
<gene>
    <name evidence="9" type="ORF">A2W59_00275</name>
</gene>
<feature type="transmembrane region" description="Helical" evidence="7">
    <location>
        <begin position="136"/>
        <end position="156"/>
    </location>
</feature>
<feature type="transmembrane region" description="Helical" evidence="7">
    <location>
        <begin position="66"/>
        <end position="85"/>
    </location>
</feature>
<evidence type="ECO:0000256" key="6">
    <source>
        <dbReference type="SAM" id="Coils"/>
    </source>
</evidence>
<keyword evidence="3" id="KW-0597">Phosphoprotein</keyword>
<feature type="transmembrane region" description="Helical" evidence="7">
    <location>
        <begin position="193"/>
        <end position="214"/>
    </location>
</feature>
<dbReference type="SMART" id="SM00388">
    <property type="entry name" value="HisKA"/>
    <property type="match status" value="1"/>
</dbReference>
<dbReference type="InterPro" id="IPR036097">
    <property type="entry name" value="HisK_dim/P_sf"/>
</dbReference>
<feature type="coiled-coil region" evidence="6">
    <location>
        <begin position="274"/>
        <end position="301"/>
    </location>
</feature>
<feature type="transmembrane region" description="Helical" evidence="7">
    <location>
        <begin position="256"/>
        <end position="272"/>
    </location>
</feature>
<evidence type="ECO:0000256" key="5">
    <source>
        <dbReference type="ARBA" id="ARBA00022777"/>
    </source>
</evidence>
<evidence type="ECO:0000259" key="8">
    <source>
        <dbReference type="PROSITE" id="PS50109"/>
    </source>
</evidence>
<evidence type="ECO:0000313" key="10">
    <source>
        <dbReference type="Proteomes" id="UP000178646"/>
    </source>
</evidence>
<keyword evidence="7" id="KW-0812">Transmembrane</keyword>
<protein>
    <recommendedName>
        <fullName evidence="2">histidine kinase</fullName>
        <ecNumber evidence="2">2.7.13.3</ecNumber>
    </recommendedName>
</protein>
<dbReference type="InterPro" id="IPR003661">
    <property type="entry name" value="HisK_dim/P_dom"/>
</dbReference>
<feature type="transmembrane region" description="Helical" evidence="7">
    <location>
        <begin position="32"/>
        <end position="51"/>
    </location>
</feature>
<dbReference type="PROSITE" id="PS50109">
    <property type="entry name" value="HIS_KIN"/>
    <property type="match status" value="1"/>
</dbReference>
<keyword evidence="6" id="KW-0175">Coiled coil</keyword>
<dbReference type="Pfam" id="PF16927">
    <property type="entry name" value="HisKA_7TM"/>
    <property type="match status" value="1"/>
</dbReference>
<dbReference type="GO" id="GO:0009927">
    <property type="term" value="F:histidine phosphotransfer kinase activity"/>
    <property type="evidence" value="ECO:0007669"/>
    <property type="project" value="TreeGrafter"/>
</dbReference>
<dbReference type="SUPFAM" id="SSF55874">
    <property type="entry name" value="ATPase domain of HSP90 chaperone/DNA topoisomerase II/histidine kinase"/>
    <property type="match status" value="1"/>
</dbReference>
<dbReference type="Pfam" id="PF02518">
    <property type="entry name" value="HATPase_c"/>
    <property type="match status" value="1"/>
</dbReference>
<dbReference type="InterPro" id="IPR005467">
    <property type="entry name" value="His_kinase_dom"/>
</dbReference>
<accession>A0A1G2PLY2</accession>
<dbReference type="Gene3D" id="1.10.287.130">
    <property type="match status" value="1"/>
</dbReference>
<keyword evidence="5" id="KW-0418">Kinase</keyword>
<dbReference type="EMBL" id="MHSU01000042">
    <property type="protein sequence ID" value="OHA48749.1"/>
    <property type="molecule type" value="Genomic_DNA"/>
</dbReference>
<evidence type="ECO:0000256" key="4">
    <source>
        <dbReference type="ARBA" id="ARBA00022679"/>
    </source>
</evidence>
<feature type="transmembrane region" description="Helical" evidence="7">
    <location>
        <begin position="168"/>
        <end position="187"/>
    </location>
</feature>
<dbReference type="GO" id="GO:0005886">
    <property type="term" value="C:plasma membrane"/>
    <property type="evidence" value="ECO:0007669"/>
    <property type="project" value="TreeGrafter"/>
</dbReference>
<dbReference type="SUPFAM" id="SSF47384">
    <property type="entry name" value="Homodimeric domain of signal transducing histidine kinase"/>
    <property type="match status" value="1"/>
</dbReference>
<dbReference type="InterPro" id="IPR031621">
    <property type="entry name" value="HisKA_7TM"/>
</dbReference>
<proteinExistence type="predicted"/>
<dbReference type="GO" id="GO:0000155">
    <property type="term" value="F:phosphorelay sensor kinase activity"/>
    <property type="evidence" value="ECO:0007669"/>
    <property type="project" value="InterPro"/>
</dbReference>
<comment type="catalytic activity">
    <reaction evidence="1">
        <text>ATP + protein L-histidine = ADP + protein N-phospho-L-histidine.</text>
        <dbReference type="EC" id="2.7.13.3"/>
    </reaction>
</comment>
<keyword evidence="7" id="KW-1133">Transmembrane helix</keyword>
<dbReference type="SMART" id="SM00387">
    <property type="entry name" value="HATPase_c"/>
    <property type="match status" value="1"/>
</dbReference>
<dbReference type="Proteomes" id="UP000178646">
    <property type="component" value="Unassembled WGS sequence"/>
</dbReference>
<dbReference type="PANTHER" id="PTHR43047">
    <property type="entry name" value="TWO-COMPONENT HISTIDINE PROTEIN KINASE"/>
    <property type="match status" value="1"/>
</dbReference>
<evidence type="ECO:0000313" key="9">
    <source>
        <dbReference type="EMBL" id="OHA48749.1"/>
    </source>
</evidence>
<dbReference type="PRINTS" id="PR00344">
    <property type="entry name" value="BCTRLSENSOR"/>
</dbReference>
<reference evidence="9 10" key="1">
    <citation type="journal article" date="2016" name="Nat. Commun.">
        <title>Thousands of microbial genomes shed light on interconnected biogeochemical processes in an aquifer system.</title>
        <authorList>
            <person name="Anantharaman K."/>
            <person name="Brown C.T."/>
            <person name="Hug L.A."/>
            <person name="Sharon I."/>
            <person name="Castelle C.J."/>
            <person name="Probst A.J."/>
            <person name="Thomas B.C."/>
            <person name="Singh A."/>
            <person name="Wilkins M.J."/>
            <person name="Karaoz U."/>
            <person name="Brodie E.L."/>
            <person name="Williams K.H."/>
            <person name="Hubbard S.S."/>
            <person name="Banfield J.F."/>
        </authorList>
    </citation>
    <scope>NUCLEOTIDE SEQUENCE [LARGE SCALE GENOMIC DNA]</scope>
</reference>
<evidence type="ECO:0000256" key="1">
    <source>
        <dbReference type="ARBA" id="ARBA00000085"/>
    </source>
</evidence>
<feature type="transmembrane region" description="Helical" evidence="7">
    <location>
        <begin position="6"/>
        <end position="25"/>
    </location>
</feature>
<dbReference type="InterPro" id="IPR003594">
    <property type="entry name" value="HATPase_dom"/>
</dbReference>
<dbReference type="CDD" id="cd00082">
    <property type="entry name" value="HisKA"/>
    <property type="match status" value="1"/>
</dbReference>
<dbReference type="InterPro" id="IPR004358">
    <property type="entry name" value="Sig_transdc_His_kin-like_C"/>
</dbReference>
<feature type="transmembrane region" description="Helical" evidence="7">
    <location>
        <begin position="97"/>
        <end position="116"/>
    </location>
</feature>
<evidence type="ECO:0000256" key="2">
    <source>
        <dbReference type="ARBA" id="ARBA00012438"/>
    </source>
</evidence>
<dbReference type="AlphaFoldDB" id="A0A1G2PLY2"/>
<comment type="caution">
    <text evidence="9">The sequence shown here is derived from an EMBL/GenBank/DDBJ whole genome shotgun (WGS) entry which is preliminary data.</text>
</comment>
<evidence type="ECO:0000256" key="7">
    <source>
        <dbReference type="SAM" id="Phobius"/>
    </source>
</evidence>
<keyword evidence="7" id="KW-0472">Membrane</keyword>
<dbReference type="Gene3D" id="3.30.565.10">
    <property type="entry name" value="Histidine kinase-like ATPase, C-terminal domain"/>
    <property type="match status" value="1"/>
</dbReference>
<dbReference type="FunFam" id="3.30.565.10:FF:000006">
    <property type="entry name" value="Sensor histidine kinase WalK"/>
    <property type="match status" value="1"/>
</dbReference>
<dbReference type="PANTHER" id="PTHR43047:SF72">
    <property type="entry name" value="OSMOSENSING HISTIDINE PROTEIN KINASE SLN1"/>
    <property type="match status" value="1"/>
</dbReference>
<feature type="domain" description="Histidine kinase" evidence="8">
    <location>
        <begin position="308"/>
        <end position="534"/>
    </location>
</feature>
<feature type="transmembrane region" description="Helical" evidence="7">
    <location>
        <begin position="226"/>
        <end position="244"/>
    </location>
</feature>
<organism evidence="9 10">
    <name type="scientific">Candidatus Terrybacteria bacterium RIFCSPHIGHO2_02_41_19</name>
    <dbReference type="NCBI Taxonomy" id="1802364"/>
    <lineage>
        <taxon>Bacteria</taxon>
        <taxon>Candidatus Terryibacteriota</taxon>
    </lineage>
</organism>
<dbReference type="InterPro" id="IPR036890">
    <property type="entry name" value="HATPase_C_sf"/>
</dbReference>
<evidence type="ECO:0000256" key="3">
    <source>
        <dbReference type="ARBA" id="ARBA00022553"/>
    </source>
</evidence>
<sequence>MLTLFPLVSAILVFGLAFFIFLVNFRSKVNLYFTFFAFLIGSWLTGSYFLINSCGNDNNIIFWDRLIYIFVVFIPAVTYHFSVVFTGKEKQKKIFTIALYLISFSFLILSKSDYFLSGVFHYKYGCHLQSGFLHNLFIVFFGVAIALALFNLFKYYKITDNEVKKVQAFFIFLALFILATLGSLAFLPAYNISVYPIVYFSGFITAGIIAYAILKHRLFNIKTIAAELFTFALWIAILVKIFLVDNNKEKIIDAGFLVYVSIFGIFLIRSVLKEVRAREKIEELATKLEFANLRLKQLDEAKSDFLSIASHQLRTPLTAIKGYASMILEGSYGKISATTKSAVDKIFQSSQRLVLIIGDFLDISHIEQGTMQYDFAALDVKELARGLVDEFKATIESSIDKSKALKISFEADEKENFNVNADRNKIRQVVSNLIDNSIKYTPKGFVKVSLSKISENGNVLLKIEDSGIGISAETMLNLFKKFGRAKSLSSAYANGSGLGLYVAKEIIKAHKGKIWAESEGEGKGSKFFVELPGK</sequence>
<dbReference type="EC" id="2.7.13.3" evidence="2"/>
<name>A0A1G2PLY2_9BACT</name>
<keyword evidence="4" id="KW-0808">Transferase</keyword>